<keyword evidence="3" id="KW-1185">Reference proteome</keyword>
<evidence type="ECO:0000313" key="3">
    <source>
        <dbReference type="Proteomes" id="UP000271137"/>
    </source>
</evidence>
<protein>
    <submittedName>
        <fullName evidence="2">Uncharacterized protein</fullName>
    </submittedName>
</protein>
<dbReference type="EMBL" id="RXFQ01000048">
    <property type="protein sequence ID" value="RSZ24197.1"/>
    <property type="molecule type" value="Genomic_DNA"/>
</dbReference>
<accession>A0ABX9ZWR6</accession>
<evidence type="ECO:0000256" key="1">
    <source>
        <dbReference type="SAM" id="SignalP"/>
    </source>
</evidence>
<evidence type="ECO:0000313" key="2">
    <source>
        <dbReference type="EMBL" id="RSZ24197.1"/>
    </source>
</evidence>
<proteinExistence type="predicted"/>
<reference evidence="2 3" key="1">
    <citation type="submission" date="2018-12" db="EMBL/GenBank/DDBJ databases">
        <title>The genome sequences of strain 502.</title>
        <authorList>
            <person name="Gao J."/>
            <person name="Sun J."/>
        </authorList>
    </citation>
    <scope>NUCLEOTIDE SEQUENCE [LARGE SCALE GENOMIC DNA]</scope>
    <source>
        <strain evidence="2 3">502</strain>
    </source>
</reference>
<name>A0ABX9ZWR6_9BURK</name>
<dbReference type="RefSeq" id="WP_164547971.1">
    <property type="nucleotide sequence ID" value="NZ_RXFQ01000048.1"/>
</dbReference>
<comment type="caution">
    <text evidence="2">The sequence shown here is derived from an EMBL/GenBank/DDBJ whole genome shotgun (WGS) entry which is preliminary data.</text>
</comment>
<gene>
    <name evidence="2" type="ORF">EJO66_32070</name>
</gene>
<dbReference type="Proteomes" id="UP000271137">
    <property type="component" value="Unassembled WGS sequence"/>
</dbReference>
<feature type="chain" id="PRO_5047074677" evidence="1">
    <location>
        <begin position="21"/>
        <end position="157"/>
    </location>
</feature>
<organism evidence="2 3">
    <name type="scientific">Variovorax beijingensis</name>
    <dbReference type="NCBI Taxonomy" id="2496117"/>
    <lineage>
        <taxon>Bacteria</taxon>
        <taxon>Pseudomonadati</taxon>
        <taxon>Pseudomonadota</taxon>
        <taxon>Betaproteobacteria</taxon>
        <taxon>Burkholderiales</taxon>
        <taxon>Comamonadaceae</taxon>
        <taxon>Variovorax</taxon>
    </lineage>
</organism>
<feature type="signal peptide" evidence="1">
    <location>
        <begin position="1"/>
        <end position="20"/>
    </location>
</feature>
<sequence>MLERLMKRLLLSLMATIPLAAPASLPLQMSLTAMAMEADHVLVGRVVSVDMVDTKGNPVSDDQARTGPGSANVIRRRVAVDEALITNTGRVPRELLIPLDPLMHYSLGQIRAAHQNDATTRLLLLKGAGFSSLKPGIFFLPLKEKDEVLRVHSATHR</sequence>
<keyword evidence="1" id="KW-0732">Signal</keyword>